<name>A0A383DSX7_9ZZZZ</name>
<dbReference type="GO" id="GO:0140662">
    <property type="term" value="F:ATP-dependent protein folding chaperone"/>
    <property type="evidence" value="ECO:0007669"/>
    <property type="project" value="InterPro"/>
</dbReference>
<evidence type="ECO:0000256" key="2">
    <source>
        <dbReference type="ARBA" id="ARBA00022840"/>
    </source>
</evidence>
<dbReference type="SUPFAM" id="SSF53067">
    <property type="entry name" value="Actin-like ATPase domain"/>
    <property type="match status" value="1"/>
</dbReference>
<dbReference type="InterPro" id="IPR013126">
    <property type="entry name" value="Hsp_70_fam"/>
</dbReference>
<dbReference type="Pfam" id="PF00012">
    <property type="entry name" value="HSP70"/>
    <property type="match status" value="1"/>
</dbReference>
<dbReference type="PRINTS" id="PR00301">
    <property type="entry name" value="HEATSHOCK70"/>
</dbReference>
<reference evidence="3" key="1">
    <citation type="submission" date="2018-05" db="EMBL/GenBank/DDBJ databases">
        <authorList>
            <person name="Lanie J.A."/>
            <person name="Ng W.-L."/>
            <person name="Kazmierczak K.M."/>
            <person name="Andrzejewski T.M."/>
            <person name="Davidsen T.M."/>
            <person name="Wayne K.J."/>
            <person name="Tettelin H."/>
            <person name="Glass J.I."/>
            <person name="Rusch D."/>
            <person name="Podicherti R."/>
            <person name="Tsui H.-C.T."/>
            <person name="Winkler M.E."/>
        </authorList>
    </citation>
    <scope>NUCLEOTIDE SEQUENCE</scope>
</reference>
<sequence length="139" mass="14796">MPDLDGNHMLPSVVQYMDEGVMVGEMARLQAAANPTNTIVSVKRLMGRGLDDVATLSDQLPYEFSSGANQVPRIVTCAGEVTPVEVSAEIIRVLVGRASERLAGDLDGVVITVPAYFDDAQRQATKDAALLAGVNVLRL</sequence>
<keyword evidence="1" id="KW-0547">Nucleotide-binding</keyword>
<proteinExistence type="predicted"/>
<dbReference type="EMBL" id="UINC01219741">
    <property type="protein sequence ID" value="SVE47353.1"/>
    <property type="molecule type" value="Genomic_DNA"/>
</dbReference>
<evidence type="ECO:0000256" key="1">
    <source>
        <dbReference type="ARBA" id="ARBA00022741"/>
    </source>
</evidence>
<dbReference type="InterPro" id="IPR043129">
    <property type="entry name" value="ATPase_NBD"/>
</dbReference>
<evidence type="ECO:0000313" key="3">
    <source>
        <dbReference type="EMBL" id="SVE47353.1"/>
    </source>
</evidence>
<gene>
    <name evidence="3" type="ORF">METZ01_LOCUS500207</name>
</gene>
<dbReference type="Gene3D" id="3.30.420.40">
    <property type="match status" value="1"/>
</dbReference>
<organism evidence="3">
    <name type="scientific">marine metagenome</name>
    <dbReference type="NCBI Taxonomy" id="408172"/>
    <lineage>
        <taxon>unclassified sequences</taxon>
        <taxon>metagenomes</taxon>
        <taxon>ecological metagenomes</taxon>
    </lineage>
</organism>
<dbReference type="GO" id="GO:0005524">
    <property type="term" value="F:ATP binding"/>
    <property type="evidence" value="ECO:0007669"/>
    <property type="project" value="UniProtKB-KW"/>
</dbReference>
<dbReference type="AlphaFoldDB" id="A0A383DSX7"/>
<accession>A0A383DSX7</accession>
<keyword evidence="2" id="KW-0067">ATP-binding</keyword>
<feature type="non-terminal residue" evidence="3">
    <location>
        <position position="139"/>
    </location>
</feature>
<dbReference type="PANTHER" id="PTHR19375">
    <property type="entry name" value="HEAT SHOCK PROTEIN 70KDA"/>
    <property type="match status" value="1"/>
</dbReference>
<protein>
    <submittedName>
        <fullName evidence="3">Uncharacterized protein</fullName>
    </submittedName>
</protein>